<evidence type="ECO:0000313" key="2">
    <source>
        <dbReference type="EMBL" id="KAJ8312984.1"/>
    </source>
</evidence>
<reference evidence="2 3" key="1">
    <citation type="submission" date="2022-12" db="EMBL/GenBank/DDBJ databases">
        <title>Chromosome-level genome of Tegillarca granosa.</title>
        <authorList>
            <person name="Kim J."/>
        </authorList>
    </citation>
    <scope>NUCLEOTIDE SEQUENCE [LARGE SCALE GENOMIC DNA]</scope>
    <source>
        <strain evidence="2">Teg-2019</strain>
        <tissue evidence="2">Adductor muscle</tissue>
    </source>
</reference>
<feature type="compositionally biased region" description="Basic and acidic residues" evidence="1">
    <location>
        <begin position="468"/>
        <end position="498"/>
    </location>
</feature>
<proteinExistence type="predicted"/>
<accession>A0ABQ9F6I6</accession>
<evidence type="ECO:0000313" key="3">
    <source>
        <dbReference type="Proteomes" id="UP001217089"/>
    </source>
</evidence>
<feature type="compositionally biased region" description="Basic residues" evidence="1">
    <location>
        <begin position="226"/>
        <end position="237"/>
    </location>
</feature>
<feature type="region of interest" description="Disordered" evidence="1">
    <location>
        <begin position="272"/>
        <end position="498"/>
    </location>
</feature>
<feature type="compositionally biased region" description="Basic residues" evidence="1">
    <location>
        <begin position="403"/>
        <end position="423"/>
    </location>
</feature>
<protein>
    <submittedName>
        <fullName evidence="2">Uncharacterized protein</fullName>
    </submittedName>
</protein>
<keyword evidence="3" id="KW-1185">Reference proteome</keyword>
<name>A0ABQ9F6I6_TEGGR</name>
<gene>
    <name evidence="2" type="ORF">KUTeg_010357</name>
</gene>
<feature type="region of interest" description="Disordered" evidence="1">
    <location>
        <begin position="204"/>
        <end position="254"/>
    </location>
</feature>
<feature type="compositionally biased region" description="Polar residues" evidence="1">
    <location>
        <begin position="207"/>
        <end position="224"/>
    </location>
</feature>
<feature type="compositionally biased region" description="Basic and acidic residues" evidence="1">
    <location>
        <begin position="424"/>
        <end position="435"/>
    </location>
</feature>
<comment type="caution">
    <text evidence="2">The sequence shown here is derived from an EMBL/GenBank/DDBJ whole genome shotgun (WGS) entry which is preliminary data.</text>
</comment>
<organism evidence="2 3">
    <name type="scientific">Tegillarca granosa</name>
    <name type="common">Malaysian cockle</name>
    <name type="synonym">Anadara granosa</name>
    <dbReference type="NCBI Taxonomy" id="220873"/>
    <lineage>
        <taxon>Eukaryota</taxon>
        <taxon>Metazoa</taxon>
        <taxon>Spiralia</taxon>
        <taxon>Lophotrochozoa</taxon>
        <taxon>Mollusca</taxon>
        <taxon>Bivalvia</taxon>
        <taxon>Autobranchia</taxon>
        <taxon>Pteriomorphia</taxon>
        <taxon>Arcoida</taxon>
        <taxon>Arcoidea</taxon>
        <taxon>Arcidae</taxon>
        <taxon>Tegillarca</taxon>
    </lineage>
</organism>
<dbReference type="Proteomes" id="UP001217089">
    <property type="component" value="Unassembled WGS sequence"/>
</dbReference>
<sequence>MVFQPKLLEHGLEWLADGYRHRLFAAEEYREPEKVHRDGGDSFALVPEDDAKSFISLRINTPTELANTRRVRSASHVRLQNKYQTPQCWTEDSGDQTPERPASAIPCSTIPPRPKFQRRVKSAGVERQKALTELRKGFMLVNKLYEDKYRRQNINLHPASPAPDYRYFDRHSRCLDYDHMHGDLFRERPSTACGYYDPCPGRARPISATSKASQRSGRTSPDTTKQPKRYTNYHRPRTAPPMRGDGKPLPRANYLFRGRTPKFCNIVSQMQIHARESSSRPTTPHQDSEFDDQDYLQRTFDANLIGRLRRNSADRKKSGGTEGRPTSPSSIIDQDETPEKEAKPPEITDKIEKDLTEKIPPVVIPSDNDNFNDASARDTPKQPPPTPETVIVPKLPETPPPPTRRKCQTKKKKSNDKRPKKREMKKEEEPPKEEAPPPPPPPPPEEEKVEEQKEIKVDLGLPDLPTYQKEEKQRQNKEQRKPERHLLVKTHEEKIPGPKELLEELQNNKHYEFSLEDLPPDDTPKKMTISAKDYIMQYCRISERRQRLYDKKFFEHKDKINNVIPFEKLEKAYEGSISRHHYNRKF</sequence>
<evidence type="ECO:0000256" key="1">
    <source>
        <dbReference type="SAM" id="MobiDB-lite"/>
    </source>
</evidence>
<feature type="compositionally biased region" description="Basic and acidic residues" evidence="1">
    <location>
        <begin position="337"/>
        <end position="357"/>
    </location>
</feature>
<dbReference type="EMBL" id="JARBDR010000440">
    <property type="protein sequence ID" value="KAJ8312984.1"/>
    <property type="molecule type" value="Genomic_DNA"/>
</dbReference>